<name>A0A857JRZ1_9ALTE</name>
<dbReference type="AlphaFoldDB" id="A0A857JRZ1"/>
<protein>
    <recommendedName>
        <fullName evidence="3">VOC domain-containing protein</fullName>
    </recommendedName>
</protein>
<evidence type="ECO:0000313" key="1">
    <source>
        <dbReference type="EMBL" id="QHJ13911.1"/>
    </source>
</evidence>
<organism evidence="1 2">
    <name type="scientific">Paraglaciecola mesophila</name>
    <dbReference type="NCBI Taxonomy" id="197222"/>
    <lineage>
        <taxon>Bacteria</taxon>
        <taxon>Pseudomonadati</taxon>
        <taxon>Pseudomonadota</taxon>
        <taxon>Gammaproteobacteria</taxon>
        <taxon>Alteromonadales</taxon>
        <taxon>Alteromonadaceae</taxon>
        <taxon>Paraglaciecola</taxon>
    </lineage>
</organism>
<dbReference type="SUPFAM" id="SSF54593">
    <property type="entry name" value="Glyoxalase/Bleomycin resistance protein/Dihydroxybiphenyl dioxygenase"/>
    <property type="match status" value="1"/>
</dbReference>
<dbReference type="InterPro" id="IPR029068">
    <property type="entry name" value="Glyas_Bleomycin-R_OHBP_Dase"/>
</dbReference>
<dbReference type="KEGG" id="pmes:FX988_04192"/>
<dbReference type="Gene3D" id="3.10.180.10">
    <property type="entry name" value="2,3-Dihydroxybiphenyl 1,2-Dioxygenase, domain 1"/>
    <property type="match status" value="1"/>
</dbReference>
<dbReference type="EMBL" id="CP047656">
    <property type="protein sequence ID" value="QHJ13911.1"/>
    <property type="molecule type" value="Genomic_DNA"/>
</dbReference>
<sequence>MHRQTDYYRDVFGLKPEGPVVLDGDWQDGPAVVFNMNAGSSHYYRGFVSPNNIAGKLKFFVNPDARPDRSALQKPGYRGITLHSLYAEAPELIKQLANKHGIKTSSMQHNEFGEESFVLRGPDGSSWQILPKPNLITPPVTQLTFESTIH</sequence>
<gene>
    <name evidence="1" type="ORF">FX988_04192</name>
</gene>
<evidence type="ECO:0008006" key="3">
    <source>
        <dbReference type="Google" id="ProtNLM"/>
    </source>
</evidence>
<keyword evidence="2" id="KW-1185">Reference proteome</keyword>
<proteinExistence type="predicted"/>
<evidence type="ECO:0000313" key="2">
    <source>
        <dbReference type="Proteomes" id="UP000464524"/>
    </source>
</evidence>
<dbReference type="Proteomes" id="UP000464524">
    <property type="component" value="Chromosome"/>
</dbReference>
<reference evidence="1 2" key="1">
    <citation type="submission" date="2019-12" db="EMBL/GenBank/DDBJ databases">
        <title>Genome sequencing and assembly of endphytes of Porphyra tenera.</title>
        <authorList>
            <person name="Park J.M."/>
            <person name="Shin R."/>
            <person name="Jo S.H."/>
        </authorList>
    </citation>
    <scope>NUCLEOTIDE SEQUENCE [LARGE SCALE GENOMIC DNA]</scope>
    <source>
        <strain evidence="1 2">GPM4</strain>
    </source>
</reference>
<accession>A0A857JRZ1</accession>